<proteinExistence type="predicted"/>
<dbReference type="Pfam" id="PF00440">
    <property type="entry name" value="TetR_N"/>
    <property type="match status" value="1"/>
</dbReference>
<comment type="caution">
    <text evidence="3">The sequence shown here is derived from an EMBL/GenBank/DDBJ whole genome shotgun (WGS) entry which is preliminary data.</text>
</comment>
<dbReference type="Gene3D" id="1.10.357.10">
    <property type="entry name" value="Tetracycline Repressor, domain 2"/>
    <property type="match status" value="1"/>
</dbReference>
<dbReference type="InterPro" id="IPR036271">
    <property type="entry name" value="Tet_transcr_reg_TetR-rel_C_sf"/>
</dbReference>
<sequence length="194" mass="21395">MARPRLVSDAEVLAAVARTVGRIGPVRLTLAEVAKEAGLSAAALVQRYGGKRELLIAFIAGDDRYSFTARMRLAYERSDDPVEGLIDAVVSVAGEELTPDEFANHLAFLHFELADPEFRRLLAGHDRAVRDELEQYVHDAVVKGRLVVEDELALVEAVNALLSGTQLTWAMSRRGTLRDALRRDLGTLLDPYRS</sequence>
<reference evidence="4" key="1">
    <citation type="journal article" date="2019" name="Int. J. Syst. Evol. Microbiol.">
        <title>The Global Catalogue of Microorganisms (GCM) 10K type strain sequencing project: providing services to taxonomists for standard genome sequencing and annotation.</title>
        <authorList>
            <consortium name="The Broad Institute Genomics Platform"/>
            <consortium name="The Broad Institute Genome Sequencing Center for Infectious Disease"/>
            <person name="Wu L."/>
            <person name="Ma J."/>
        </authorList>
    </citation>
    <scope>NUCLEOTIDE SEQUENCE [LARGE SCALE GENOMIC DNA]</scope>
    <source>
        <strain evidence="4">CGMCC 4.7241</strain>
    </source>
</reference>
<name>A0ABV7YR00_9ACTN</name>
<dbReference type="Proteomes" id="UP001595699">
    <property type="component" value="Unassembled WGS sequence"/>
</dbReference>
<protein>
    <submittedName>
        <fullName evidence="3">TetR family transcriptional regulator</fullName>
    </submittedName>
</protein>
<evidence type="ECO:0000313" key="4">
    <source>
        <dbReference type="Proteomes" id="UP001595699"/>
    </source>
</evidence>
<feature type="domain" description="HTH tetR-type" evidence="2">
    <location>
        <begin position="14"/>
        <end position="57"/>
    </location>
</feature>
<dbReference type="InterPro" id="IPR001647">
    <property type="entry name" value="HTH_TetR"/>
</dbReference>
<keyword evidence="1" id="KW-0238">DNA-binding</keyword>
<gene>
    <name evidence="3" type="ORF">ACFOUW_37100</name>
</gene>
<accession>A0ABV7YR00</accession>
<dbReference type="RefSeq" id="WP_205121901.1">
    <property type="nucleotide sequence ID" value="NZ_JAFBCM010000001.1"/>
</dbReference>
<dbReference type="InterPro" id="IPR009057">
    <property type="entry name" value="Homeodomain-like_sf"/>
</dbReference>
<dbReference type="EMBL" id="JBHRZH010000055">
    <property type="protein sequence ID" value="MFC3766494.1"/>
    <property type="molecule type" value="Genomic_DNA"/>
</dbReference>
<keyword evidence="4" id="KW-1185">Reference proteome</keyword>
<dbReference type="SUPFAM" id="SSF46689">
    <property type="entry name" value="Homeodomain-like"/>
    <property type="match status" value="1"/>
</dbReference>
<evidence type="ECO:0000256" key="1">
    <source>
        <dbReference type="ARBA" id="ARBA00023125"/>
    </source>
</evidence>
<dbReference type="SUPFAM" id="SSF48498">
    <property type="entry name" value="Tetracyclin repressor-like, C-terminal domain"/>
    <property type="match status" value="1"/>
</dbReference>
<evidence type="ECO:0000259" key="2">
    <source>
        <dbReference type="Pfam" id="PF00440"/>
    </source>
</evidence>
<organism evidence="3 4">
    <name type="scientific">Tenggerimyces flavus</name>
    <dbReference type="NCBI Taxonomy" id="1708749"/>
    <lineage>
        <taxon>Bacteria</taxon>
        <taxon>Bacillati</taxon>
        <taxon>Actinomycetota</taxon>
        <taxon>Actinomycetes</taxon>
        <taxon>Propionibacteriales</taxon>
        <taxon>Nocardioidaceae</taxon>
        <taxon>Tenggerimyces</taxon>
    </lineage>
</organism>
<evidence type="ECO:0000313" key="3">
    <source>
        <dbReference type="EMBL" id="MFC3766494.1"/>
    </source>
</evidence>